<evidence type="ECO:0000313" key="1">
    <source>
        <dbReference type="EMBL" id="TFK50344.1"/>
    </source>
</evidence>
<evidence type="ECO:0000313" key="2">
    <source>
        <dbReference type="Proteomes" id="UP000305948"/>
    </source>
</evidence>
<dbReference type="EMBL" id="ML213513">
    <property type="protein sequence ID" value="TFK50344.1"/>
    <property type="molecule type" value="Genomic_DNA"/>
</dbReference>
<sequence length="91" mass="9786">MSLKPACSKAVPRPVVTATPVAGVISGNVSCQLTENLVWHKNGTPSPSPPIISVSGQYHCGSRRKIQDWSPKGYCIRSIRSCFTVHQGPRA</sequence>
<reference evidence="1 2" key="1">
    <citation type="journal article" date="2019" name="Nat. Ecol. Evol.">
        <title>Megaphylogeny resolves global patterns of mushroom evolution.</title>
        <authorList>
            <person name="Varga T."/>
            <person name="Krizsan K."/>
            <person name="Foldi C."/>
            <person name="Dima B."/>
            <person name="Sanchez-Garcia M."/>
            <person name="Sanchez-Ramirez S."/>
            <person name="Szollosi G.J."/>
            <person name="Szarkandi J.G."/>
            <person name="Papp V."/>
            <person name="Albert L."/>
            <person name="Andreopoulos W."/>
            <person name="Angelini C."/>
            <person name="Antonin V."/>
            <person name="Barry K.W."/>
            <person name="Bougher N.L."/>
            <person name="Buchanan P."/>
            <person name="Buyck B."/>
            <person name="Bense V."/>
            <person name="Catcheside P."/>
            <person name="Chovatia M."/>
            <person name="Cooper J."/>
            <person name="Damon W."/>
            <person name="Desjardin D."/>
            <person name="Finy P."/>
            <person name="Geml J."/>
            <person name="Haridas S."/>
            <person name="Hughes K."/>
            <person name="Justo A."/>
            <person name="Karasinski D."/>
            <person name="Kautmanova I."/>
            <person name="Kiss B."/>
            <person name="Kocsube S."/>
            <person name="Kotiranta H."/>
            <person name="LaButti K.M."/>
            <person name="Lechner B.E."/>
            <person name="Liimatainen K."/>
            <person name="Lipzen A."/>
            <person name="Lukacs Z."/>
            <person name="Mihaltcheva S."/>
            <person name="Morgado L.N."/>
            <person name="Niskanen T."/>
            <person name="Noordeloos M.E."/>
            <person name="Ohm R.A."/>
            <person name="Ortiz-Santana B."/>
            <person name="Ovrebo C."/>
            <person name="Racz N."/>
            <person name="Riley R."/>
            <person name="Savchenko A."/>
            <person name="Shiryaev A."/>
            <person name="Soop K."/>
            <person name="Spirin V."/>
            <person name="Szebenyi C."/>
            <person name="Tomsovsky M."/>
            <person name="Tulloss R.E."/>
            <person name="Uehling J."/>
            <person name="Grigoriev I.V."/>
            <person name="Vagvolgyi C."/>
            <person name="Papp T."/>
            <person name="Martin F.M."/>
            <person name="Miettinen O."/>
            <person name="Hibbett D.S."/>
            <person name="Nagy L.G."/>
        </authorList>
    </citation>
    <scope>NUCLEOTIDE SEQUENCE [LARGE SCALE GENOMIC DNA]</scope>
    <source>
        <strain evidence="1 2">OMC1185</strain>
    </source>
</reference>
<proteinExistence type="predicted"/>
<dbReference type="AlphaFoldDB" id="A0A5C3MYF0"/>
<gene>
    <name evidence="1" type="ORF">OE88DRAFT_1660654</name>
</gene>
<name>A0A5C3MYF0_9AGAM</name>
<keyword evidence="2" id="KW-1185">Reference proteome</keyword>
<dbReference type="Proteomes" id="UP000305948">
    <property type="component" value="Unassembled WGS sequence"/>
</dbReference>
<accession>A0A5C3MYF0</accession>
<feature type="non-terminal residue" evidence="1">
    <location>
        <position position="91"/>
    </location>
</feature>
<organism evidence="1 2">
    <name type="scientific">Heliocybe sulcata</name>
    <dbReference type="NCBI Taxonomy" id="5364"/>
    <lineage>
        <taxon>Eukaryota</taxon>
        <taxon>Fungi</taxon>
        <taxon>Dikarya</taxon>
        <taxon>Basidiomycota</taxon>
        <taxon>Agaricomycotina</taxon>
        <taxon>Agaricomycetes</taxon>
        <taxon>Gloeophyllales</taxon>
        <taxon>Gloeophyllaceae</taxon>
        <taxon>Heliocybe</taxon>
    </lineage>
</organism>
<protein>
    <submittedName>
        <fullName evidence="1">Uncharacterized protein</fullName>
    </submittedName>
</protein>